<comment type="caution">
    <text evidence="1">The sequence shown here is derived from an EMBL/GenBank/DDBJ whole genome shotgun (WGS) entry which is preliminary data.</text>
</comment>
<gene>
    <name evidence="1" type="ORF">FA95DRAFT_1464961</name>
</gene>
<organism evidence="1 2">
    <name type="scientific">Auriscalpium vulgare</name>
    <dbReference type="NCBI Taxonomy" id="40419"/>
    <lineage>
        <taxon>Eukaryota</taxon>
        <taxon>Fungi</taxon>
        <taxon>Dikarya</taxon>
        <taxon>Basidiomycota</taxon>
        <taxon>Agaricomycotina</taxon>
        <taxon>Agaricomycetes</taxon>
        <taxon>Russulales</taxon>
        <taxon>Auriscalpiaceae</taxon>
        <taxon>Auriscalpium</taxon>
    </lineage>
</organism>
<feature type="non-terminal residue" evidence="1">
    <location>
        <position position="1"/>
    </location>
</feature>
<evidence type="ECO:0000313" key="2">
    <source>
        <dbReference type="Proteomes" id="UP000814033"/>
    </source>
</evidence>
<protein>
    <submittedName>
        <fullName evidence="1">Uncharacterized protein</fullName>
    </submittedName>
</protein>
<dbReference type="Proteomes" id="UP000814033">
    <property type="component" value="Unassembled WGS sequence"/>
</dbReference>
<proteinExistence type="predicted"/>
<name>A0ACB8S9N2_9AGAM</name>
<reference evidence="1" key="1">
    <citation type="submission" date="2021-02" db="EMBL/GenBank/DDBJ databases">
        <authorList>
            <consortium name="DOE Joint Genome Institute"/>
            <person name="Ahrendt S."/>
            <person name="Looney B.P."/>
            <person name="Miyauchi S."/>
            <person name="Morin E."/>
            <person name="Drula E."/>
            <person name="Courty P.E."/>
            <person name="Chicoki N."/>
            <person name="Fauchery L."/>
            <person name="Kohler A."/>
            <person name="Kuo A."/>
            <person name="Labutti K."/>
            <person name="Pangilinan J."/>
            <person name="Lipzen A."/>
            <person name="Riley R."/>
            <person name="Andreopoulos W."/>
            <person name="He G."/>
            <person name="Johnson J."/>
            <person name="Barry K.W."/>
            <person name="Grigoriev I.V."/>
            <person name="Nagy L."/>
            <person name="Hibbett D."/>
            <person name="Henrissat B."/>
            <person name="Matheny P.B."/>
            <person name="Labbe J."/>
            <person name="Martin F."/>
        </authorList>
    </citation>
    <scope>NUCLEOTIDE SEQUENCE</scope>
    <source>
        <strain evidence="1">FP105234-sp</strain>
    </source>
</reference>
<feature type="non-terminal residue" evidence="1">
    <location>
        <position position="309"/>
    </location>
</feature>
<evidence type="ECO:0000313" key="1">
    <source>
        <dbReference type="EMBL" id="KAI0053024.1"/>
    </source>
</evidence>
<dbReference type="EMBL" id="MU275842">
    <property type="protein sequence ID" value="KAI0053024.1"/>
    <property type="molecule type" value="Genomic_DNA"/>
</dbReference>
<accession>A0ACB8S9N2</accession>
<sequence>SFASSAPTSPRRVSRAPSLSPSTSTVSTISEDASDDATRRASSSGSFTPNQYVETELLYGVSWGFNPPIISVSTEGALPRGPVPNVMALPYGKSPPLHIQAPSWRQLLKLMAKLSATQVEPGIETLAVTKGALKLRTVVQFVKVNHTSSEWRTVLYLTTDYPPPSDHPSWKYTNGDVNVLPYSYSLSNLPAILSDGPDSEMAKYYTIPATATTPLPSLPISLPNLAVYLASALDDSRQALHDTSSGTRRLAKMINACYPADLTSPLDETGERRGARALLGRMVGRSHKARGRNADVYELVTPFIPDEWG</sequence>
<keyword evidence="2" id="KW-1185">Reference proteome</keyword>
<reference evidence="1" key="2">
    <citation type="journal article" date="2022" name="New Phytol.">
        <title>Evolutionary transition to the ectomycorrhizal habit in the genomes of a hyperdiverse lineage of mushroom-forming fungi.</title>
        <authorList>
            <person name="Looney B."/>
            <person name="Miyauchi S."/>
            <person name="Morin E."/>
            <person name="Drula E."/>
            <person name="Courty P.E."/>
            <person name="Kohler A."/>
            <person name="Kuo A."/>
            <person name="LaButti K."/>
            <person name="Pangilinan J."/>
            <person name="Lipzen A."/>
            <person name="Riley R."/>
            <person name="Andreopoulos W."/>
            <person name="He G."/>
            <person name="Johnson J."/>
            <person name="Nolan M."/>
            <person name="Tritt A."/>
            <person name="Barry K.W."/>
            <person name="Grigoriev I.V."/>
            <person name="Nagy L.G."/>
            <person name="Hibbett D."/>
            <person name="Henrissat B."/>
            <person name="Matheny P.B."/>
            <person name="Labbe J."/>
            <person name="Martin F.M."/>
        </authorList>
    </citation>
    <scope>NUCLEOTIDE SEQUENCE</scope>
    <source>
        <strain evidence="1">FP105234-sp</strain>
    </source>
</reference>